<feature type="non-terminal residue" evidence="1">
    <location>
        <position position="1"/>
    </location>
</feature>
<name>A0A821T106_9BILA</name>
<sequence>SIEYVGTQTPGGESTDFRGIKAAITDKLENNKIRSPRNLSVIFKVLKALNEKFNHAIPPEMPS</sequence>
<comment type="caution">
    <text evidence="1">The sequence shown here is derived from an EMBL/GenBank/DDBJ whole genome shotgun (WGS) entry which is preliminary data.</text>
</comment>
<organism evidence="1 2">
    <name type="scientific">Rotaria socialis</name>
    <dbReference type="NCBI Taxonomy" id="392032"/>
    <lineage>
        <taxon>Eukaryota</taxon>
        <taxon>Metazoa</taxon>
        <taxon>Spiralia</taxon>
        <taxon>Gnathifera</taxon>
        <taxon>Rotifera</taxon>
        <taxon>Eurotatoria</taxon>
        <taxon>Bdelloidea</taxon>
        <taxon>Philodinida</taxon>
        <taxon>Philodinidae</taxon>
        <taxon>Rotaria</taxon>
    </lineage>
</organism>
<dbReference type="GO" id="GO:0005811">
    <property type="term" value="C:lipid droplet"/>
    <property type="evidence" value="ECO:0007669"/>
    <property type="project" value="TreeGrafter"/>
</dbReference>
<dbReference type="PANTHER" id="PTHR46624">
    <property type="entry name" value="AGAP002036-PA"/>
    <property type="match status" value="1"/>
</dbReference>
<dbReference type="GO" id="GO:0005547">
    <property type="term" value="F:phosphatidylinositol-3,4,5-trisphosphate binding"/>
    <property type="evidence" value="ECO:0007669"/>
    <property type="project" value="TreeGrafter"/>
</dbReference>
<reference evidence="1" key="1">
    <citation type="submission" date="2021-02" db="EMBL/GenBank/DDBJ databases">
        <authorList>
            <person name="Nowell W R."/>
        </authorList>
    </citation>
    <scope>NUCLEOTIDE SEQUENCE</scope>
</reference>
<dbReference type="PANTHER" id="PTHR46624:SF4">
    <property type="entry name" value="FYVE-TYPE DOMAIN-CONTAINING PROTEIN"/>
    <property type="match status" value="1"/>
</dbReference>
<protein>
    <submittedName>
        <fullName evidence="1">Uncharacterized protein</fullName>
    </submittedName>
</protein>
<feature type="non-terminal residue" evidence="1">
    <location>
        <position position="63"/>
    </location>
</feature>
<dbReference type="AlphaFoldDB" id="A0A821T106"/>
<dbReference type="GO" id="GO:0140042">
    <property type="term" value="P:lipid droplet formation"/>
    <property type="evidence" value="ECO:0007669"/>
    <property type="project" value="TreeGrafter"/>
</dbReference>
<dbReference type="EMBL" id="CAJOBP010065937">
    <property type="protein sequence ID" value="CAF4866557.1"/>
    <property type="molecule type" value="Genomic_DNA"/>
</dbReference>
<evidence type="ECO:0000313" key="2">
    <source>
        <dbReference type="Proteomes" id="UP000663873"/>
    </source>
</evidence>
<keyword evidence="2" id="KW-1185">Reference proteome</keyword>
<proteinExistence type="predicted"/>
<dbReference type="InterPro" id="IPR042427">
    <property type="entry name" value="ZFYV1"/>
</dbReference>
<dbReference type="GO" id="GO:0032266">
    <property type="term" value="F:phosphatidylinositol-3-phosphate binding"/>
    <property type="evidence" value="ECO:0007669"/>
    <property type="project" value="TreeGrafter"/>
</dbReference>
<dbReference type="GO" id="GO:0043325">
    <property type="term" value="F:phosphatidylinositol-3,4-bisphosphate binding"/>
    <property type="evidence" value="ECO:0007669"/>
    <property type="project" value="TreeGrafter"/>
</dbReference>
<gene>
    <name evidence="1" type="ORF">UJA718_LOCUS44095</name>
</gene>
<dbReference type="GO" id="GO:0005545">
    <property type="term" value="F:1-phosphatidylinositol binding"/>
    <property type="evidence" value="ECO:0007669"/>
    <property type="project" value="TreeGrafter"/>
</dbReference>
<evidence type="ECO:0000313" key="1">
    <source>
        <dbReference type="EMBL" id="CAF4866557.1"/>
    </source>
</evidence>
<dbReference type="Proteomes" id="UP000663873">
    <property type="component" value="Unassembled WGS sequence"/>
</dbReference>
<accession>A0A821T106</accession>